<dbReference type="PROSITE" id="PS50263">
    <property type="entry name" value="CN_HYDROLASE"/>
    <property type="match status" value="1"/>
</dbReference>
<dbReference type="Gene3D" id="3.60.110.10">
    <property type="entry name" value="Carbon-nitrogen hydrolase"/>
    <property type="match status" value="1"/>
</dbReference>
<dbReference type="InterPro" id="IPR036526">
    <property type="entry name" value="C-N_Hydrolase_sf"/>
</dbReference>
<dbReference type="EMBL" id="WGGD01000005">
    <property type="protein sequence ID" value="MUN28305.1"/>
    <property type="molecule type" value="Genomic_DNA"/>
</dbReference>
<dbReference type="PANTHER" id="PTHR23088:SF27">
    <property type="entry name" value="DEAMINATED GLUTATHIONE AMIDASE"/>
    <property type="match status" value="1"/>
</dbReference>
<dbReference type="PANTHER" id="PTHR23088">
    <property type="entry name" value="NITRILASE-RELATED"/>
    <property type="match status" value="1"/>
</dbReference>
<keyword evidence="2" id="KW-0378">Hydrolase</keyword>
<evidence type="ECO:0000313" key="3">
    <source>
        <dbReference type="Proteomes" id="UP000470772"/>
    </source>
</evidence>
<dbReference type="GO" id="GO:0016787">
    <property type="term" value="F:hydrolase activity"/>
    <property type="evidence" value="ECO:0007669"/>
    <property type="project" value="UniProtKB-KW"/>
</dbReference>
<dbReference type="InterPro" id="IPR003010">
    <property type="entry name" value="C-N_Hydrolase"/>
</dbReference>
<organism evidence="2 3">
    <name type="scientific">Sulfuracidifex metallicus DSM 6482 = JCM 9184</name>
    <dbReference type="NCBI Taxonomy" id="523847"/>
    <lineage>
        <taxon>Archaea</taxon>
        <taxon>Thermoproteota</taxon>
        <taxon>Thermoprotei</taxon>
        <taxon>Sulfolobales</taxon>
        <taxon>Sulfolobaceae</taxon>
        <taxon>Sulfuracidifex</taxon>
    </lineage>
</organism>
<dbReference type="AlphaFoldDB" id="A0A6A9QM19"/>
<feature type="domain" description="CN hydrolase" evidence="1">
    <location>
        <begin position="1"/>
        <end position="249"/>
    </location>
</feature>
<evidence type="ECO:0000259" key="1">
    <source>
        <dbReference type="PROSITE" id="PS50263"/>
    </source>
</evidence>
<accession>A0A6A9QM19</accession>
<gene>
    <name evidence="2" type="ORF">GC250_02220</name>
</gene>
<dbReference type="RefSeq" id="WP_338116942.1">
    <property type="nucleotide sequence ID" value="NZ_WGGD01000005.1"/>
</dbReference>
<proteinExistence type="predicted"/>
<dbReference type="Proteomes" id="UP000470772">
    <property type="component" value="Unassembled WGS sequence"/>
</dbReference>
<protein>
    <submittedName>
        <fullName evidence="2">Carbon-nitrogen hydrolase family protein</fullName>
    </submittedName>
</protein>
<dbReference type="Pfam" id="PF00795">
    <property type="entry name" value="CN_hydrolase"/>
    <property type="match status" value="1"/>
</dbReference>
<sequence length="290" mass="32305">MLIALLHLKLKELSRKHNVEKAKKLMKMARDRNVKLVVLPSLFPVGNTFEIYSNEKKLRSMVKNLAEKIPGNNTDILINLAMEGEMHVIAGPLLEQAGPKIFLTSLVLSPQGEIIGKYRKVIISDKDIKLGISGGKEPVYTLLDKRYGIISEDDLYSPEISRILSIFGAQAVIGTMKAMANNQEMLKHLAIVRSIENGIPYLINGEVIEDEEGEIKGSSPTFITTPDNMIYKEAEESDTILTVESEVLINNKGKRTNMAMLDSVIGGLCKNYKKQKMENSKKSVDADEED</sequence>
<dbReference type="SUPFAM" id="SSF56317">
    <property type="entry name" value="Carbon-nitrogen hydrolase"/>
    <property type="match status" value="1"/>
</dbReference>
<name>A0A6A9QM19_SULME</name>
<evidence type="ECO:0000313" key="2">
    <source>
        <dbReference type="EMBL" id="MUN28305.1"/>
    </source>
</evidence>
<dbReference type="CDD" id="cd07197">
    <property type="entry name" value="nitrilase"/>
    <property type="match status" value="1"/>
</dbReference>
<reference evidence="2 3" key="1">
    <citation type="submission" date="2019-10" db="EMBL/GenBank/DDBJ databases">
        <title>Sequencing and Assembly of Multiple Reported Metal-Biooxidizing Members of the Extremely Thermoacidophilic Archaeal Family Sulfolobaceae.</title>
        <authorList>
            <person name="Counts J.A."/>
            <person name="Kelly R.M."/>
        </authorList>
    </citation>
    <scope>NUCLEOTIDE SEQUENCE [LARGE SCALE GENOMIC DNA]</scope>
    <source>
        <strain evidence="2 3">DSM 6482</strain>
    </source>
</reference>
<keyword evidence="3" id="KW-1185">Reference proteome</keyword>
<comment type="caution">
    <text evidence="2">The sequence shown here is derived from an EMBL/GenBank/DDBJ whole genome shotgun (WGS) entry which is preliminary data.</text>
</comment>